<dbReference type="GO" id="GO:0005385">
    <property type="term" value="F:zinc ion transmembrane transporter activity"/>
    <property type="evidence" value="ECO:0007669"/>
    <property type="project" value="InterPro"/>
</dbReference>
<evidence type="ECO:0000256" key="6">
    <source>
        <dbReference type="ARBA" id="ARBA00023065"/>
    </source>
</evidence>
<reference evidence="10 11" key="1">
    <citation type="journal article" date="2020" name="Microbiol. Resour. Announc.">
        <title>Draft Genome Sequence of a Cladosporium Species Isolated from the Mesophotic Ascidian Didemnum maculosum.</title>
        <authorList>
            <person name="Gioti A."/>
            <person name="Siaperas R."/>
            <person name="Nikolaivits E."/>
            <person name="Le Goff G."/>
            <person name="Ouazzani J."/>
            <person name="Kotoulas G."/>
            <person name="Topakas E."/>
        </authorList>
    </citation>
    <scope>NUCLEOTIDE SEQUENCE [LARGE SCALE GENOMIC DNA]</scope>
    <source>
        <strain evidence="10 11">TM138-S3</strain>
    </source>
</reference>
<dbReference type="GeneID" id="96008446"/>
<feature type="transmembrane region" description="Helical" evidence="8">
    <location>
        <begin position="24"/>
        <end position="48"/>
    </location>
</feature>
<dbReference type="Proteomes" id="UP000803884">
    <property type="component" value="Unassembled WGS sequence"/>
</dbReference>
<feature type="transmembrane region" description="Helical" evidence="8">
    <location>
        <begin position="298"/>
        <end position="322"/>
    </location>
</feature>
<comment type="caution">
    <text evidence="10">The sequence shown here is derived from an EMBL/GenBank/DDBJ whole genome shotgun (WGS) entry which is preliminary data.</text>
</comment>
<gene>
    <name evidence="10" type="ORF">WHR41_07003</name>
</gene>
<evidence type="ECO:0000256" key="1">
    <source>
        <dbReference type="ARBA" id="ARBA00004141"/>
    </source>
</evidence>
<feature type="transmembrane region" description="Helical" evidence="8">
    <location>
        <begin position="101"/>
        <end position="119"/>
    </location>
</feature>
<feature type="transmembrane region" description="Helical" evidence="8">
    <location>
        <begin position="232"/>
        <end position="254"/>
    </location>
</feature>
<sequence>MFRRQDDGVACHSGRAYDPSEYHLGLHVASLFVVLAVSSLACAFPLLVLRFPRLRIPSSVLFTVRHFGTGVLLATAFVHLLPTAFISLGDPCLSGFWTDDYPAMPGAIALAAIFLIAGIEMTFSPEKRCCAAPIGSSGITTNNARGEGDEEQRSGSVARQLSDTPTITRPQQGRNESHEHSDEEFDDFKIKLSAEQEYHKAFLQVVLLECGILFHSVFIGMNLSVSAGSEFIILWIAIVFHQLFEGLALGARIAALKWPPNAVKPWVMCLAYGCTTPIGQAIGLGLHSSYSPDSEAGLLLVGIMNAISAGLLIYASLTELLVEDFLSDRSWRTLRGLRRVGACSWVVLGAIGMSLIGAWA</sequence>
<evidence type="ECO:0000256" key="5">
    <source>
        <dbReference type="ARBA" id="ARBA00022989"/>
    </source>
</evidence>
<feature type="transmembrane region" description="Helical" evidence="8">
    <location>
        <begin position="266"/>
        <end position="286"/>
    </location>
</feature>
<dbReference type="RefSeq" id="XP_069227732.1">
    <property type="nucleotide sequence ID" value="XM_069375608.1"/>
</dbReference>
<feature type="region of interest" description="Disordered" evidence="9">
    <location>
        <begin position="140"/>
        <end position="182"/>
    </location>
</feature>
<dbReference type="NCBIfam" id="TIGR00820">
    <property type="entry name" value="zip"/>
    <property type="match status" value="1"/>
</dbReference>
<evidence type="ECO:0000256" key="8">
    <source>
        <dbReference type="RuleBase" id="RU362088"/>
    </source>
</evidence>
<organism evidence="10 11">
    <name type="scientific">Cladosporium halotolerans</name>
    <dbReference type="NCBI Taxonomy" id="1052096"/>
    <lineage>
        <taxon>Eukaryota</taxon>
        <taxon>Fungi</taxon>
        <taxon>Dikarya</taxon>
        <taxon>Ascomycota</taxon>
        <taxon>Pezizomycotina</taxon>
        <taxon>Dothideomycetes</taxon>
        <taxon>Dothideomycetidae</taxon>
        <taxon>Cladosporiales</taxon>
        <taxon>Cladosporiaceae</taxon>
        <taxon>Cladosporium</taxon>
    </lineage>
</organism>
<proteinExistence type="inferred from homology"/>
<evidence type="ECO:0000313" key="10">
    <source>
        <dbReference type="EMBL" id="KAL1584626.1"/>
    </source>
</evidence>
<evidence type="ECO:0000256" key="3">
    <source>
        <dbReference type="ARBA" id="ARBA00022448"/>
    </source>
</evidence>
<evidence type="ECO:0000313" key="11">
    <source>
        <dbReference type="Proteomes" id="UP000803884"/>
    </source>
</evidence>
<feature type="transmembrane region" description="Helical" evidence="8">
    <location>
        <begin position="342"/>
        <end position="359"/>
    </location>
</feature>
<evidence type="ECO:0000256" key="9">
    <source>
        <dbReference type="SAM" id="MobiDB-lite"/>
    </source>
</evidence>
<accession>A0AB34KKI7</accession>
<evidence type="ECO:0000256" key="4">
    <source>
        <dbReference type="ARBA" id="ARBA00022692"/>
    </source>
</evidence>
<dbReference type="InterPro" id="IPR003689">
    <property type="entry name" value="ZIP"/>
</dbReference>
<protein>
    <submittedName>
        <fullName evidence="10">Uncharacterized protein</fullName>
    </submittedName>
</protein>
<dbReference type="PANTHER" id="PTHR11040">
    <property type="entry name" value="ZINC/IRON TRANSPORTER"/>
    <property type="match status" value="1"/>
</dbReference>
<keyword evidence="4 8" id="KW-0812">Transmembrane</keyword>
<comment type="subcellular location">
    <subcellularLocation>
        <location evidence="1 8">Membrane</location>
        <topology evidence="1 8">Multi-pass membrane protein</topology>
    </subcellularLocation>
</comment>
<name>A0AB34KKI7_9PEZI</name>
<dbReference type="Pfam" id="PF02535">
    <property type="entry name" value="Zip"/>
    <property type="match status" value="1"/>
</dbReference>
<keyword evidence="3 8" id="KW-0813">Transport</keyword>
<dbReference type="GO" id="GO:0005886">
    <property type="term" value="C:plasma membrane"/>
    <property type="evidence" value="ECO:0007669"/>
    <property type="project" value="TreeGrafter"/>
</dbReference>
<evidence type="ECO:0000256" key="2">
    <source>
        <dbReference type="ARBA" id="ARBA00006939"/>
    </source>
</evidence>
<keyword evidence="7 8" id="KW-0472">Membrane</keyword>
<dbReference type="EMBL" id="JAAQHG020000025">
    <property type="protein sequence ID" value="KAL1584626.1"/>
    <property type="molecule type" value="Genomic_DNA"/>
</dbReference>
<keyword evidence="11" id="KW-1185">Reference proteome</keyword>
<keyword evidence="5 8" id="KW-1133">Transmembrane helix</keyword>
<feature type="transmembrane region" description="Helical" evidence="8">
    <location>
        <begin position="201"/>
        <end position="220"/>
    </location>
</feature>
<keyword evidence="6 8" id="KW-0406">Ion transport</keyword>
<evidence type="ECO:0000256" key="7">
    <source>
        <dbReference type="ARBA" id="ARBA00023136"/>
    </source>
</evidence>
<dbReference type="AlphaFoldDB" id="A0AB34KKI7"/>
<feature type="transmembrane region" description="Helical" evidence="8">
    <location>
        <begin position="60"/>
        <end position="81"/>
    </location>
</feature>
<dbReference type="PANTHER" id="PTHR11040:SF55">
    <property type="entry name" value="MEMBRANE ZINC ION TRANSPORTER, PUTATIVE (AFU_ORTHOLOGUE AFUA_6G00470)-RELATED"/>
    <property type="match status" value="1"/>
</dbReference>
<feature type="compositionally biased region" description="Polar residues" evidence="9">
    <location>
        <begin position="154"/>
        <end position="174"/>
    </location>
</feature>
<comment type="similarity">
    <text evidence="2 8">Belongs to the ZIP transporter (TC 2.A.5) family.</text>
</comment>
<dbReference type="InterPro" id="IPR004698">
    <property type="entry name" value="Zn/Fe_permease_fun/pln"/>
</dbReference>